<sequence>MRKSEPGRGLSVPRTGWRARIADRPARILLLGYLFYAAVGWGLLMLPVAQSGPVAPLDALFIATSAVSTTGLVTVDPGSSFTFFGEIVILALIQLGGLGYMTIGSVALLVVQHRISRRREAAARAAFELPSPVSIGAFLRAVFLFTFLVEAAGAAILYPMFLRAGVESPLWAAIFHSVSAFCTAGFSLFATSLEGYVAHPGVSLTVAALSILGAMGFLIAVDIWRTLLRRRVSFGFTTRIIVSVTLALIGAGTVLLALFEPTVAVLPWDARLLAAFFQAMTAATTVGFNTVPIGNLAVPSIMVLLVLMVVGASPAGTGGGIKTTAFATLFALVRCTLRGRRDVLLFGHRVPAEKMRTATATFAYYIGFLVVASGLLAATEAGAAFEHILFEAVSAMSTVGLSMGLTGALSEPGKILVIVLMTAGRLGILTFGIAIARTRPDDTAAPQPFGP</sequence>
<evidence type="ECO:0000256" key="1">
    <source>
        <dbReference type="ARBA" id="ARBA00004651"/>
    </source>
</evidence>
<evidence type="ECO:0000256" key="3">
    <source>
        <dbReference type="ARBA" id="ARBA00022475"/>
    </source>
</evidence>
<feature type="transmembrane region" description="Helical" evidence="8">
    <location>
        <begin position="415"/>
        <end position="436"/>
    </location>
</feature>
<dbReference type="PANTHER" id="PTHR32024:SF1">
    <property type="entry name" value="KTR SYSTEM POTASSIUM UPTAKE PROTEIN B"/>
    <property type="match status" value="1"/>
</dbReference>
<dbReference type="InterPro" id="IPR003445">
    <property type="entry name" value="Cat_transpt"/>
</dbReference>
<dbReference type="RefSeq" id="WP_123643164.1">
    <property type="nucleotide sequence ID" value="NZ_ML119088.1"/>
</dbReference>
<evidence type="ECO:0000256" key="5">
    <source>
        <dbReference type="ARBA" id="ARBA00022989"/>
    </source>
</evidence>
<gene>
    <name evidence="9" type="ORF">EAT49_15260</name>
</gene>
<feature type="transmembrane region" description="Helical" evidence="8">
    <location>
        <begin position="28"/>
        <end position="49"/>
    </location>
</feature>
<evidence type="ECO:0000256" key="6">
    <source>
        <dbReference type="ARBA" id="ARBA00023065"/>
    </source>
</evidence>
<feature type="transmembrane region" description="Helical" evidence="8">
    <location>
        <begin position="137"/>
        <end position="158"/>
    </location>
</feature>
<organism evidence="9 10">
    <name type="scientific">Histidinibacterium lentulum</name>
    <dbReference type="NCBI Taxonomy" id="2480588"/>
    <lineage>
        <taxon>Bacteria</taxon>
        <taxon>Pseudomonadati</taxon>
        <taxon>Pseudomonadota</taxon>
        <taxon>Alphaproteobacteria</taxon>
        <taxon>Rhodobacterales</taxon>
        <taxon>Paracoccaceae</taxon>
        <taxon>Histidinibacterium</taxon>
    </lineage>
</organism>
<keyword evidence="4 8" id="KW-0812">Transmembrane</keyword>
<feature type="transmembrane region" description="Helical" evidence="8">
    <location>
        <begin position="296"/>
        <end position="313"/>
    </location>
</feature>
<feature type="transmembrane region" description="Helical" evidence="8">
    <location>
        <begin position="202"/>
        <end position="224"/>
    </location>
</feature>
<feature type="transmembrane region" description="Helical" evidence="8">
    <location>
        <begin position="388"/>
        <end position="408"/>
    </location>
</feature>
<keyword evidence="2" id="KW-0813">Transport</keyword>
<protein>
    <submittedName>
        <fullName evidence="9">Potassium transporter KtrB</fullName>
    </submittedName>
</protein>
<proteinExistence type="predicted"/>
<feature type="transmembrane region" description="Helical" evidence="8">
    <location>
        <begin position="170"/>
        <end position="190"/>
    </location>
</feature>
<evidence type="ECO:0000256" key="7">
    <source>
        <dbReference type="ARBA" id="ARBA00023136"/>
    </source>
</evidence>
<keyword evidence="3" id="KW-1003">Cell membrane</keyword>
<keyword evidence="6" id="KW-0406">Ion transport</keyword>
<dbReference type="AlphaFoldDB" id="A0A3N2QUT8"/>
<name>A0A3N2QUT8_9RHOB</name>
<accession>A0A3N2QUT8</accession>
<feature type="transmembrane region" description="Helical" evidence="8">
    <location>
        <begin position="87"/>
        <end position="111"/>
    </location>
</feature>
<dbReference type="GO" id="GO:0030001">
    <property type="term" value="P:metal ion transport"/>
    <property type="evidence" value="ECO:0007669"/>
    <property type="project" value="UniProtKB-ARBA"/>
</dbReference>
<dbReference type="Proteomes" id="UP000268016">
    <property type="component" value="Unassembled WGS sequence"/>
</dbReference>
<evidence type="ECO:0000256" key="4">
    <source>
        <dbReference type="ARBA" id="ARBA00022692"/>
    </source>
</evidence>
<dbReference type="GO" id="GO:0008324">
    <property type="term" value="F:monoatomic cation transmembrane transporter activity"/>
    <property type="evidence" value="ECO:0007669"/>
    <property type="project" value="InterPro"/>
</dbReference>
<feature type="transmembrane region" description="Helical" evidence="8">
    <location>
        <begin position="236"/>
        <end position="259"/>
    </location>
</feature>
<evidence type="ECO:0000313" key="9">
    <source>
        <dbReference type="EMBL" id="ROT98984.1"/>
    </source>
</evidence>
<feature type="transmembrane region" description="Helical" evidence="8">
    <location>
        <begin position="271"/>
        <end position="289"/>
    </location>
</feature>
<evidence type="ECO:0000256" key="8">
    <source>
        <dbReference type="SAM" id="Phobius"/>
    </source>
</evidence>
<reference evidence="9 10" key="1">
    <citation type="submission" date="2018-10" db="EMBL/GenBank/DDBJ databases">
        <title>Histidinibacterium lentulum gen. nov., sp. nov., a marine bacterium from the culture broth of Picochlorum sp. 122.</title>
        <authorList>
            <person name="Wang G."/>
        </authorList>
    </citation>
    <scope>NUCLEOTIDE SEQUENCE [LARGE SCALE GENOMIC DNA]</scope>
    <source>
        <strain evidence="9 10">B17</strain>
    </source>
</reference>
<keyword evidence="7 8" id="KW-0472">Membrane</keyword>
<dbReference type="GO" id="GO:0005886">
    <property type="term" value="C:plasma membrane"/>
    <property type="evidence" value="ECO:0007669"/>
    <property type="project" value="UniProtKB-SubCell"/>
</dbReference>
<evidence type="ECO:0000313" key="10">
    <source>
        <dbReference type="Proteomes" id="UP000268016"/>
    </source>
</evidence>
<keyword evidence="10" id="KW-1185">Reference proteome</keyword>
<keyword evidence="5 8" id="KW-1133">Transmembrane helix</keyword>
<dbReference type="EMBL" id="RDRB01000008">
    <property type="protein sequence ID" value="ROT98984.1"/>
    <property type="molecule type" value="Genomic_DNA"/>
</dbReference>
<dbReference type="Pfam" id="PF02386">
    <property type="entry name" value="TrkH"/>
    <property type="match status" value="1"/>
</dbReference>
<evidence type="ECO:0000256" key="2">
    <source>
        <dbReference type="ARBA" id="ARBA00022448"/>
    </source>
</evidence>
<dbReference type="OrthoDB" id="9810952at2"/>
<comment type="caution">
    <text evidence="9">The sequence shown here is derived from an EMBL/GenBank/DDBJ whole genome shotgun (WGS) entry which is preliminary data.</text>
</comment>
<feature type="transmembrane region" description="Helical" evidence="8">
    <location>
        <begin position="358"/>
        <end position="376"/>
    </location>
</feature>
<comment type="subcellular location">
    <subcellularLocation>
        <location evidence="1">Cell membrane</location>
        <topology evidence="1">Multi-pass membrane protein</topology>
    </subcellularLocation>
</comment>
<dbReference type="PANTHER" id="PTHR32024">
    <property type="entry name" value="TRK SYSTEM POTASSIUM UPTAKE PROTEIN TRKG-RELATED"/>
    <property type="match status" value="1"/>
</dbReference>